<gene>
    <name evidence="3" type="ORF">Plo01_77830</name>
</gene>
<evidence type="ECO:0000259" key="2">
    <source>
        <dbReference type="PROSITE" id="PS50943"/>
    </source>
</evidence>
<comment type="caution">
    <text evidence="3">The sequence shown here is derived from an EMBL/GenBank/DDBJ whole genome shotgun (WGS) entry which is preliminary data.</text>
</comment>
<feature type="domain" description="HTH cro/C1-type" evidence="2">
    <location>
        <begin position="43"/>
        <end position="97"/>
    </location>
</feature>
<dbReference type="AlphaFoldDB" id="A0A8J3RXM7"/>
<dbReference type="GO" id="GO:0003700">
    <property type="term" value="F:DNA-binding transcription factor activity"/>
    <property type="evidence" value="ECO:0007669"/>
    <property type="project" value="TreeGrafter"/>
</dbReference>
<dbReference type="CDD" id="cd00093">
    <property type="entry name" value="HTH_XRE"/>
    <property type="match status" value="1"/>
</dbReference>
<evidence type="ECO:0000313" key="3">
    <source>
        <dbReference type="EMBL" id="GIH81354.1"/>
    </source>
</evidence>
<dbReference type="SMART" id="SM00530">
    <property type="entry name" value="HTH_XRE"/>
    <property type="match status" value="1"/>
</dbReference>
<dbReference type="Proteomes" id="UP000616724">
    <property type="component" value="Unassembled WGS sequence"/>
</dbReference>
<dbReference type="Gene3D" id="2.30.110.10">
    <property type="entry name" value="Electron Transport, Fmn-binding Protein, Chain A"/>
    <property type="match status" value="1"/>
</dbReference>
<dbReference type="PANTHER" id="PTHR46797">
    <property type="entry name" value="HTH-TYPE TRANSCRIPTIONAL REGULATOR"/>
    <property type="match status" value="1"/>
</dbReference>
<name>A0A8J3RXM7_9ACTN</name>
<organism evidence="3 4">
    <name type="scientific">Planobispora longispora</name>
    <dbReference type="NCBI Taxonomy" id="28887"/>
    <lineage>
        <taxon>Bacteria</taxon>
        <taxon>Bacillati</taxon>
        <taxon>Actinomycetota</taxon>
        <taxon>Actinomycetes</taxon>
        <taxon>Streptosporangiales</taxon>
        <taxon>Streptosporangiaceae</taxon>
        <taxon>Planobispora</taxon>
    </lineage>
</organism>
<keyword evidence="1" id="KW-0238">DNA-binding</keyword>
<reference evidence="3 4" key="1">
    <citation type="submission" date="2021-01" db="EMBL/GenBank/DDBJ databases">
        <title>Whole genome shotgun sequence of Planobispora longispora NBRC 13918.</title>
        <authorList>
            <person name="Komaki H."/>
            <person name="Tamura T."/>
        </authorList>
    </citation>
    <scope>NUCLEOTIDE SEQUENCE [LARGE SCALE GENOMIC DNA]</scope>
    <source>
        <strain evidence="3 4">NBRC 13918</strain>
    </source>
</reference>
<dbReference type="InterPro" id="IPR001387">
    <property type="entry name" value="Cro/C1-type_HTH"/>
</dbReference>
<keyword evidence="4" id="KW-1185">Reference proteome</keyword>
<dbReference type="Pfam" id="PF12900">
    <property type="entry name" value="Pyridox_ox_2"/>
    <property type="match status" value="1"/>
</dbReference>
<dbReference type="InterPro" id="IPR050807">
    <property type="entry name" value="TransReg_Diox_bact_type"/>
</dbReference>
<sequence length="249" mass="26525">MTRIRTSCGTAGSLSPGPTFRLYLRNPPMTHDTTAPGDLGRRVARRREELGLSREELAGRAGIDAGYLSYLEEAPASPTSETVQGLAKALELTPEELLGGPAGQPSAPASHAELEKIDRQECLRLISPGGIGRVAFNDAGGPAILPVNYALRDDSVIFRTAPEGPLDKELRTGVAGVELKIAFEVDRLDETRQEGWSVVVRGGAHLVSSAEEQAAVEGSGVQPWAGGERGLYIKIVPAEITGRRIRHGM</sequence>
<dbReference type="InterPro" id="IPR010982">
    <property type="entry name" value="Lambda_DNA-bd_dom_sf"/>
</dbReference>
<dbReference type="GO" id="GO:0005829">
    <property type="term" value="C:cytosol"/>
    <property type="evidence" value="ECO:0007669"/>
    <property type="project" value="TreeGrafter"/>
</dbReference>
<dbReference type="InterPro" id="IPR012349">
    <property type="entry name" value="Split_barrel_FMN-bd"/>
</dbReference>
<dbReference type="GO" id="GO:0003677">
    <property type="term" value="F:DNA binding"/>
    <property type="evidence" value="ECO:0007669"/>
    <property type="project" value="UniProtKB-KW"/>
</dbReference>
<dbReference type="Gene3D" id="1.10.260.40">
    <property type="entry name" value="lambda repressor-like DNA-binding domains"/>
    <property type="match status" value="1"/>
</dbReference>
<dbReference type="InterPro" id="IPR024747">
    <property type="entry name" value="Pyridox_Oxase-rel"/>
</dbReference>
<accession>A0A8J3RXM7</accession>
<dbReference type="SUPFAM" id="SSF50475">
    <property type="entry name" value="FMN-binding split barrel"/>
    <property type="match status" value="1"/>
</dbReference>
<evidence type="ECO:0000256" key="1">
    <source>
        <dbReference type="ARBA" id="ARBA00023125"/>
    </source>
</evidence>
<dbReference type="PROSITE" id="PS50943">
    <property type="entry name" value="HTH_CROC1"/>
    <property type="match status" value="1"/>
</dbReference>
<dbReference type="SUPFAM" id="SSF47413">
    <property type="entry name" value="lambda repressor-like DNA-binding domains"/>
    <property type="match status" value="1"/>
</dbReference>
<evidence type="ECO:0000313" key="4">
    <source>
        <dbReference type="Proteomes" id="UP000616724"/>
    </source>
</evidence>
<protein>
    <recommendedName>
        <fullName evidence="2">HTH cro/C1-type domain-containing protein</fullName>
    </recommendedName>
</protein>
<dbReference type="PANTHER" id="PTHR46797:SF1">
    <property type="entry name" value="METHYLPHOSPHONATE SYNTHASE"/>
    <property type="match status" value="1"/>
</dbReference>
<dbReference type="EMBL" id="BOOH01000074">
    <property type="protein sequence ID" value="GIH81354.1"/>
    <property type="molecule type" value="Genomic_DNA"/>
</dbReference>
<proteinExistence type="predicted"/>
<dbReference type="Pfam" id="PF01381">
    <property type="entry name" value="HTH_3"/>
    <property type="match status" value="1"/>
</dbReference>